<protein>
    <recommendedName>
        <fullName evidence="4">DUF2059 domain-containing protein</fullName>
    </recommendedName>
</protein>
<name>A0ABY6BJZ2_9GAMM</name>
<dbReference type="EMBL" id="CP104694">
    <property type="protein sequence ID" value="UXI70185.1"/>
    <property type="molecule type" value="Genomic_DNA"/>
</dbReference>
<evidence type="ECO:0008006" key="4">
    <source>
        <dbReference type="Google" id="ProtNLM"/>
    </source>
</evidence>
<keyword evidence="1" id="KW-0732">Signal</keyword>
<organism evidence="2 3">
    <name type="scientific">Tahibacter amnicola</name>
    <dbReference type="NCBI Taxonomy" id="2976241"/>
    <lineage>
        <taxon>Bacteria</taxon>
        <taxon>Pseudomonadati</taxon>
        <taxon>Pseudomonadota</taxon>
        <taxon>Gammaproteobacteria</taxon>
        <taxon>Lysobacterales</taxon>
        <taxon>Rhodanobacteraceae</taxon>
        <taxon>Tahibacter</taxon>
    </lineage>
</organism>
<evidence type="ECO:0000256" key="1">
    <source>
        <dbReference type="SAM" id="SignalP"/>
    </source>
</evidence>
<keyword evidence="3" id="KW-1185">Reference proteome</keyword>
<dbReference type="Proteomes" id="UP001064632">
    <property type="component" value="Chromosome"/>
</dbReference>
<gene>
    <name evidence="2" type="ORF">N4264_11300</name>
</gene>
<sequence length="294" mass="31487">MNRTLLSLVLLSAGLAGAVSPVLAQERAVASTHAAASVSVPDPARQITDLAQKFRAGDLSGLAQSVVPPEKWRAARAAYERKRAEPTTEEDRARFAEKFARITSADAVDQFMADIEPKLARARPQLPGALLMGFGAMAMAIDSPESDLTPAERAALKSAMPGLQRWANGTDFLSSATMRRAVGRIVDAARSTGITDIDQLKSLPLEGVLERAAPVFTAAKEAVGYYGIDLDAIAATLKVDVLNLETATARVRTTVTVFGAPVSSEHDLVLVEGRWYDKDALVHFDEELDDDVES</sequence>
<proteinExistence type="predicted"/>
<feature type="signal peptide" evidence="1">
    <location>
        <begin position="1"/>
        <end position="24"/>
    </location>
</feature>
<evidence type="ECO:0000313" key="3">
    <source>
        <dbReference type="Proteomes" id="UP001064632"/>
    </source>
</evidence>
<dbReference type="RefSeq" id="WP_261697136.1">
    <property type="nucleotide sequence ID" value="NZ_CP104694.1"/>
</dbReference>
<evidence type="ECO:0000313" key="2">
    <source>
        <dbReference type="EMBL" id="UXI70185.1"/>
    </source>
</evidence>
<feature type="chain" id="PRO_5046368688" description="DUF2059 domain-containing protein" evidence="1">
    <location>
        <begin position="25"/>
        <end position="294"/>
    </location>
</feature>
<reference evidence="2" key="1">
    <citation type="submission" date="2022-09" db="EMBL/GenBank/DDBJ databases">
        <title>Tahibacter sp. nov., isolated from a fresh water.</title>
        <authorList>
            <person name="Baek J.H."/>
            <person name="Lee J.K."/>
            <person name="Kim J.M."/>
            <person name="Jeon C.O."/>
        </authorList>
    </citation>
    <scope>NUCLEOTIDE SEQUENCE</scope>
    <source>
        <strain evidence="2">W38</strain>
    </source>
</reference>
<accession>A0ABY6BJZ2</accession>